<keyword evidence="7 9" id="KW-1133">Transmembrane helix</keyword>
<feature type="transmembrane region" description="Helical" evidence="9">
    <location>
        <begin position="12"/>
        <end position="33"/>
    </location>
</feature>
<feature type="transmembrane region" description="Helical" evidence="9">
    <location>
        <begin position="163"/>
        <end position="184"/>
    </location>
</feature>
<evidence type="ECO:0000256" key="8">
    <source>
        <dbReference type="ARBA" id="ARBA00023136"/>
    </source>
</evidence>
<name>A0ABY9LIK8_9STRE</name>
<proteinExistence type="inferred from homology"/>
<evidence type="ECO:0000256" key="1">
    <source>
        <dbReference type="ARBA" id="ARBA00006430"/>
    </source>
</evidence>
<feature type="transmembrane region" description="Helical" evidence="9">
    <location>
        <begin position="99"/>
        <end position="125"/>
    </location>
</feature>
<keyword evidence="3" id="KW-1003">Cell membrane</keyword>
<feature type="transmembrane region" description="Helical" evidence="9">
    <location>
        <begin position="70"/>
        <end position="93"/>
    </location>
</feature>
<dbReference type="InterPro" id="IPR004684">
    <property type="entry name" value="2keto-3dGluconate_permease"/>
</dbReference>
<evidence type="ECO:0000256" key="4">
    <source>
        <dbReference type="ARBA" id="ARBA00022597"/>
    </source>
</evidence>
<keyword evidence="4" id="KW-0762">Sugar transport</keyword>
<gene>
    <name evidence="10" type="ORF">N1496_04510</name>
</gene>
<dbReference type="Proteomes" id="UP001238096">
    <property type="component" value="Chromosome"/>
</dbReference>
<feature type="transmembrane region" description="Helical" evidence="9">
    <location>
        <begin position="39"/>
        <end position="58"/>
    </location>
</feature>
<comment type="similarity">
    <text evidence="1">Belongs to the KdgT transporter family.</text>
</comment>
<evidence type="ECO:0000313" key="11">
    <source>
        <dbReference type="Proteomes" id="UP001238096"/>
    </source>
</evidence>
<evidence type="ECO:0000256" key="2">
    <source>
        <dbReference type="ARBA" id="ARBA00022448"/>
    </source>
</evidence>
<keyword evidence="2" id="KW-0813">Transport</keyword>
<evidence type="ECO:0000256" key="6">
    <source>
        <dbReference type="ARBA" id="ARBA00022847"/>
    </source>
</evidence>
<dbReference type="EMBL" id="CP110509">
    <property type="protein sequence ID" value="WMB28726.1"/>
    <property type="molecule type" value="Genomic_DNA"/>
</dbReference>
<organism evidence="10 11">
    <name type="scientific">Streptococcus didelphis</name>
    <dbReference type="NCBI Taxonomy" id="102886"/>
    <lineage>
        <taxon>Bacteria</taxon>
        <taxon>Bacillati</taxon>
        <taxon>Bacillota</taxon>
        <taxon>Bacilli</taxon>
        <taxon>Lactobacillales</taxon>
        <taxon>Streptococcaceae</taxon>
        <taxon>Streptococcus</taxon>
    </lineage>
</organism>
<evidence type="ECO:0000256" key="3">
    <source>
        <dbReference type="ARBA" id="ARBA00022475"/>
    </source>
</evidence>
<feature type="transmembrane region" description="Helical" evidence="9">
    <location>
        <begin position="196"/>
        <end position="216"/>
    </location>
</feature>
<evidence type="ECO:0000256" key="9">
    <source>
        <dbReference type="SAM" id="Phobius"/>
    </source>
</evidence>
<accession>A0ABY9LIK8</accession>
<dbReference type="Pfam" id="PF03812">
    <property type="entry name" value="KdgT"/>
    <property type="match status" value="1"/>
</dbReference>
<dbReference type="RefSeq" id="WP_306675985.1">
    <property type="nucleotide sequence ID" value="NZ_CP110509.1"/>
</dbReference>
<keyword evidence="5 9" id="KW-0812">Transmembrane</keyword>
<evidence type="ECO:0000256" key="7">
    <source>
        <dbReference type="ARBA" id="ARBA00022989"/>
    </source>
</evidence>
<reference evidence="11" key="1">
    <citation type="submission" date="2022-10" db="EMBL/GenBank/DDBJ databases">
        <title>Streptococcus didelphis as causative of fatal infections in opossums (Didelphis albiventris).</title>
        <authorList>
            <person name="Breyer G.M."/>
            <person name="Da Silva M.E.R.J."/>
            <person name="Siqueira F.M."/>
        </authorList>
    </citation>
    <scope>NUCLEOTIDE SEQUENCE [LARGE SCALE GENOMIC DNA]</scope>
    <source>
        <strain evidence="11">LBVP101/21</strain>
    </source>
</reference>
<keyword evidence="6" id="KW-0769">Symport</keyword>
<evidence type="ECO:0000256" key="5">
    <source>
        <dbReference type="ARBA" id="ARBA00022692"/>
    </source>
</evidence>
<protein>
    <submittedName>
        <fullName evidence="10">2-keto-3-deoxygluconate permease</fullName>
    </submittedName>
</protein>
<sequence>MTLINKLTRFKGSNFLIPMFLTAILATFLPAVLKLGFPFSGLFTTQATFFIIAVLLLVSGIKTDVKKYAGVLKSIGPVLLVKIAIATLLTLIWKRLFPGQILLGINAVIICAVLMSCNPGMYLVLLGKSISDNEESTFSVINLLMLPAIPLVILSIGESHIDLVTPIIANLLPFGIGILIGMMYPESKKQFRPLSMLLIPFLAVTFGAKINLIVAFQSSLSGVLLTLIFYLAMVLSVTLFDNIWNKQAGRMALSMSSVAAFSMSIPPFVSQFLKISPAQIIQSIGQIAFAVIISSF</sequence>
<feature type="transmembrane region" description="Helical" evidence="9">
    <location>
        <begin position="222"/>
        <end position="240"/>
    </location>
</feature>
<feature type="transmembrane region" description="Helical" evidence="9">
    <location>
        <begin position="137"/>
        <end position="157"/>
    </location>
</feature>
<keyword evidence="8 9" id="KW-0472">Membrane</keyword>
<keyword evidence="11" id="KW-1185">Reference proteome</keyword>
<evidence type="ECO:0000313" key="10">
    <source>
        <dbReference type="EMBL" id="WMB28726.1"/>
    </source>
</evidence>